<proteinExistence type="predicted"/>
<name>A0A9Q0FRX4_9ROSI</name>
<protein>
    <submittedName>
        <fullName evidence="1">Uncharacterized protein</fullName>
    </submittedName>
</protein>
<evidence type="ECO:0000313" key="1">
    <source>
        <dbReference type="EMBL" id="KAJ4835311.1"/>
    </source>
</evidence>
<dbReference type="EMBL" id="JAKUCV010004454">
    <property type="protein sequence ID" value="KAJ4835311.1"/>
    <property type="molecule type" value="Genomic_DNA"/>
</dbReference>
<dbReference type="Proteomes" id="UP001141552">
    <property type="component" value="Unassembled WGS sequence"/>
</dbReference>
<evidence type="ECO:0000313" key="2">
    <source>
        <dbReference type="Proteomes" id="UP001141552"/>
    </source>
</evidence>
<accession>A0A9Q0FRX4</accession>
<sequence>MLPSASSPPLSLPRLRPLSPPSISSLCSCNHQLIAIIPPGLGSFSNLNTLPVAAGNHLRCQIPPTLGYAKPFPKPYLHRPIQQQIDRAAAPISLFSLAKLQDLSRGS</sequence>
<reference evidence="1" key="2">
    <citation type="journal article" date="2023" name="Plants (Basel)">
        <title>Annotation of the Turnera subulata (Passifloraceae) Draft Genome Reveals the S-Locus Evolved after the Divergence of Turneroideae from Passifloroideae in a Stepwise Manner.</title>
        <authorList>
            <person name="Henning P.M."/>
            <person name="Roalson E.H."/>
            <person name="Mir W."/>
            <person name="McCubbin A.G."/>
            <person name="Shore J.S."/>
        </authorList>
    </citation>
    <scope>NUCLEOTIDE SEQUENCE</scope>
    <source>
        <strain evidence="1">F60SS</strain>
    </source>
</reference>
<organism evidence="1 2">
    <name type="scientific">Turnera subulata</name>
    <dbReference type="NCBI Taxonomy" id="218843"/>
    <lineage>
        <taxon>Eukaryota</taxon>
        <taxon>Viridiplantae</taxon>
        <taxon>Streptophyta</taxon>
        <taxon>Embryophyta</taxon>
        <taxon>Tracheophyta</taxon>
        <taxon>Spermatophyta</taxon>
        <taxon>Magnoliopsida</taxon>
        <taxon>eudicotyledons</taxon>
        <taxon>Gunneridae</taxon>
        <taxon>Pentapetalae</taxon>
        <taxon>rosids</taxon>
        <taxon>fabids</taxon>
        <taxon>Malpighiales</taxon>
        <taxon>Passifloraceae</taxon>
        <taxon>Turnera</taxon>
    </lineage>
</organism>
<keyword evidence="2" id="KW-1185">Reference proteome</keyword>
<dbReference type="AlphaFoldDB" id="A0A9Q0FRX4"/>
<gene>
    <name evidence="1" type="ORF">Tsubulata_049273</name>
</gene>
<comment type="caution">
    <text evidence="1">The sequence shown here is derived from an EMBL/GenBank/DDBJ whole genome shotgun (WGS) entry which is preliminary data.</text>
</comment>
<reference evidence="1" key="1">
    <citation type="submission" date="2022-02" db="EMBL/GenBank/DDBJ databases">
        <authorList>
            <person name="Henning P.M."/>
            <person name="McCubbin A.G."/>
            <person name="Shore J.S."/>
        </authorList>
    </citation>
    <scope>NUCLEOTIDE SEQUENCE</scope>
    <source>
        <strain evidence="1">F60SS</strain>
        <tissue evidence="1">Leaves</tissue>
    </source>
</reference>